<reference evidence="1" key="1">
    <citation type="journal article" date="2021" name="Proc. Natl. Acad. Sci. U.S.A.">
        <title>A Catalog of Tens of Thousands of Viruses from Human Metagenomes Reveals Hidden Associations with Chronic Diseases.</title>
        <authorList>
            <person name="Tisza M.J."/>
            <person name="Buck C.B."/>
        </authorList>
    </citation>
    <scope>NUCLEOTIDE SEQUENCE</scope>
    <source>
        <strain evidence="1">CtKwY15</strain>
    </source>
</reference>
<evidence type="ECO:0008006" key="2">
    <source>
        <dbReference type="Google" id="ProtNLM"/>
    </source>
</evidence>
<organism evidence="1">
    <name type="scientific">Siphoviridae sp. ctKwY15</name>
    <dbReference type="NCBI Taxonomy" id="2827843"/>
    <lineage>
        <taxon>Viruses</taxon>
        <taxon>Duplodnaviria</taxon>
        <taxon>Heunggongvirae</taxon>
        <taxon>Uroviricota</taxon>
        <taxon>Caudoviricetes</taxon>
    </lineage>
</organism>
<proteinExistence type="predicted"/>
<sequence>MNAMNVMMGSAQPQTQVSVADKMPELKSMNDNQFLDFETSKVQILTLDQLKRTEKENDVYGNPLKGMYHFDVIDKVQEMCAAHGYKAEIWDLFAANNKDRNTPGVTRLPEKEAVMGDRAVEAHILRRVYCNIRLHDLDTGSGKDEITTNMAISYHQRGIQLGIGRNVIICHNQTMLSAEQYGATYADMKRPSYKLDELLKMADTWLTNLRQIVANDDEKIARMKERQIQAQEMFTIIGMLTTLRVASETKHKEIRNSQTIPLNQAQIGRLTEKMMLTYHEQGSVSAWDLYNACTDMYKSISLDQPMILSQNLAMSYFIQSNLL</sequence>
<dbReference type="EMBL" id="BK032679">
    <property type="protein sequence ID" value="DAF54427.1"/>
    <property type="molecule type" value="Genomic_DNA"/>
</dbReference>
<name>A0A8S5SUE6_9CAUD</name>
<protein>
    <recommendedName>
        <fullName evidence="2">DUF932 domain-containing protein</fullName>
    </recommendedName>
</protein>
<accession>A0A8S5SUE6</accession>
<evidence type="ECO:0000313" key="1">
    <source>
        <dbReference type="EMBL" id="DAF54427.1"/>
    </source>
</evidence>